<sequence>MVRLSPFDLWLTASRFACMAAEAQTVVAMRVLGMAGLWSVTPSETARMMREKVVNFPLAMEQATRAAWKGEDPLGAALAPLHRQTRANALRLARRGPKWRM</sequence>
<reference evidence="1 2" key="1">
    <citation type="submission" date="2014-10" db="EMBL/GenBank/DDBJ databases">
        <title>Genome sequence of Ponticoccus sp. strain UMTAT08 isolated from clonal culture of toxic dinoflagellate Alexandrium tamiyavanichii.</title>
        <authorList>
            <person name="Gan H.Y."/>
            <person name="Muhd D.-D."/>
            <person name="Mohd Noor M.E."/>
            <person name="Yeong Y.S."/>
            <person name="Usup G."/>
        </authorList>
    </citation>
    <scope>NUCLEOTIDE SEQUENCE [LARGE SCALE GENOMIC DNA]</scope>
    <source>
        <strain evidence="1 2">UMTAT08</strain>
    </source>
</reference>
<evidence type="ECO:0000313" key="2">
    <source>
        <dbReference type="Proteomes" id="UP000030960"/>
    </source>
</evidence>
<proteinExistence type="predicted"/>
<comment type="caution">
    <text evidence="1">The sequence shown here is derived from an EMBL/GenBank/DDBJ whole genome shotgun (WGS) entry which is preliminary data.</text>
</comment>
<organism evidence="1 2">
    <name type="scientific">Mameliella alba</name>
    <dbReference type="NCBI Taxonomy" id="561184"/>
    <lineage>
        <taxon>Bacteria</taxon>
        <taxon>Pseudomonadati</taxon>
        <taxon>Pseudomonadota</taxon>
        <taxon>Alphaproteobacteria</taxon>
        <taxon>Rhodobacterales</taxon>
        <taxon>Roseobacteraceae</taxon>
        <taxon>Mameliella</taxon>
    </lineage>
</organism>
<accession>A0A225R2N8</accession>
<dbReference type="EMBL" id="JSUQ01000001">
    <property type="protein sequence ID" value="KHQ55033.1"/>
    <property type="molecule type" value="Genomic_DNA"/>
</dbReference>
<dbReference type="OrthoDB" id="7869201at2"/>
<evidence type="ECO:0000313" key="1">
    <source>
        <dbReference type="EMBL" id="KHQ55033.1"/>
    </source>
</evidence>
<keyword evidence="2" id="KW-1185">Reference proteome</keyword>
<accession>A0A0B3S7U5</accession>
<name>A0A0B3S7U5_9RHOB</name>
<protein>
    <submittedName>
        <fullName evidence="1">Transcriptional regulator</fullName>
    </submittedName>
</protein>
<dbReference type="RefSeq" id="WP_043135947.1">
    <property type="nucleotide sequence ID" value="NZ_JAHVJH010000003.1"/>
</dbReference>
<dbReference type="STRING" id="561184.SAMN05216376_10369"/>
<dbReference type="AlphaFoldDB" id="A0A0B3S7U5"/>
<gene>
    <name evidence="1" type="ORF">OA50_00067</name>
</gene>
<dbReference type="Proteomes" id="UP000030960">
    <property type="component" value="Unassembled WGS sequence"/>
</dbReference>